<proteinExistence type="predicted"/>
<dbReference type="Proteomes" id="UP000192439">
    <property type="component" value="Chromosome"/>
</dbReference>
<dbReference type="EMBL" id="CP020771">
    <property type="protein sequence ID" value="ARI84248.1"/>
    <property type="molecule type" value="Genomic_DNA"/>
</dbReference>
<sequence>MRGGDGEMGRWGDGEVGRWGAFFQSTVISELKTYTKSVEYRLHIRTGKRQEARGKR</sequence>
<evidence type="ECO:0000313" key="2">
    <source>
        <dbReference type="Proteomes" id="UP000192439"/>
    </source>
</evidence>
<organism evidence="1 2">
    <name type="scientific">Microcystis aeruginosa PCC 7806SL</name>
    <dbReference type="NCBI Taxonomy" id="1903187"/>
    <lineage>
        <taxon>Bacteria</taxon>
        <taxon>Bacillati</taxon>
        <taxon>Cyanobacteriota</taxon>
        <taxon>Cyanophyceae</taxon>
        <taxon>Oscillatoriophycideae</taxon>
        <taxon>Chroococcales</taxon>
        <taxon>Microcystaceae</taxon>
        <taxon>Microcystis</taxon>
    </lineage>
</organism>
<gene>
    <name evidence="1" type="ORF">BH695_4969</name>
</gene>
<evidence type="ECO:0000313" key="1">
    <source>
        <dbReference type="EMBL" id="ARI84248.1"/>
    </source>
</evidence>
<dbReference type="AlphaFoldDB" id="A0AB33CBP9"/>
<keyword evidence="2" id="KW-1185">Reference proteome</keyword>
<name>A0AB33CBP9_MICA7</name>
<protein>
    <submittedName>
        <fullName evidence="1">Uncharacterized protein</fullName>
    </submittedName>
</protein>
<reference evidence="1 2" key="1">
    <citation type="journal article" date="2018" name="Harmful Algae">
        <title>The highly heterogeneous methylated genomes and diverse restriction-modification systems of bloom-forming Microcystis.</title>
        <authorList>
            <person name="Zhao L."/>
            <person name="Song Y."/>
            <person name="Li L."/>
            <person name="Gan N."/>
            <person name="Brand J.J."/>
            <person name="Song L."/>
        </authorList>
    </citation>
    <scope>NUCLEOTIDE SEQUENCE [LARGE SCALE GENOMIC DNA]</scope>
    <source>
        <strain evidence="1 2">PCC 7806SL</strain>
    </source>
</reference>
<accession>A0AB33CBP9</accession>